<reference evidence="2" key="1">
    <citation type="submission" date="2023-10" db="EMBL/GenBank/DDBJ databases">
        <authorList>
            <person name="Chen Y."/>
            <person name="Shah S."/>
            <person name="Dougan E. K."/>
            <person name="Thang M."/>
            <person name="Chan C."/>
        </authorList>
    </citation>
    <scope>NUCLEOTIDE SEQUENCE [LARGE SCALE GENOMIC DNA]</scope>
</reference>
<dbReference type="Proteomes" id="UP001189429">
    <property type="component" value="Unassembled WGS sequence"/>
</dbReference>
<sequence length="618" mass="66553">MGKKAKWRPRTKRAGEQVRARTQYYTEVQETEQQAITSEANVEGELSAFLGAEKRPYGSGQYWLRSSKQGLADAVGRVGGALTGQTDVTTIDGALKFHANGPMQPFVGDHGLTAFNFSQQTRESIKLPSTPPAAPRASDMAGQCSARAAVSFMCSPSGTATRCAEHSVCAWSNPRSFDVKRAFLCYSCGECGIQEATITATCVSCVGGNARTPAAAAASCDRSDGTAWSAATSAVAGPAQMKVTGARDCGAPSQRETVDTLEMYNDWRYSEDARNPRATVPGYKFEHRKKAGKAENRYDRWVEDVLPQLCAWKQDAYGASPEPLRTITFGRKRRLIAEAGSSRREGRRWQKPVKQIVDANTVIAMQVRPRQRAGHGGRRRQGPEEPRTARPRAASSCSRCPGTLRRASWAGARRPRRRPRRPLSPGRATPATRRTWSGTTACSTTIPSERRRRARTRRPLTAPRAMPSPIRLSGGASSVEPAAALAHAVAPGASVLYNGSEYARYPAAAAGTTLPALATSSIPAYAAVAQAFPTSTATAIPTTTTETSSTTTMLRSLFCFALMMPSGDEVSLMRELLRKSQGIFLCDSYSVFSSEDVELSAGPPARIGTEIIGSPAER</sequence>
<protein>
    <submittedName>
        <fullName evidence="2">Uncharacterized protein</fullName>
    </submittedName>
</protein>
<gene>
    <name evidence="2" type="ORF">PCOR1329_LOCUS25589</name>
</gene>
<comment type="caution">
    <text evidence="2">The sequence shown here is derived from an EMBL/GenBank/DDBJ whole genome shotgun (WGS) entry which is preliminary data.</text>
</comment>
<feature type="compositionally biased region" description="Polar residues" evidence="1">
    <location>
        <begin position="432"/>
        <end position="447"/>
    </location>
</feature>
<name>A0ABN9S1R2_9DINO</name>
<accession>A0ABN9S1R2</accession>
<feature type="non-terminal residue" evidence="2">
    <location>
        <position position="618"/>
    </location>
</feature>
<feature type="region of interest" description="Disordered" evidence="1">
    <location>
        <begin position="361"/>
        <end position="474"/>
    </location>
</feature>
<feature type="compositionally biased region" description="Basic residues" evidence="1">
    <location>
        <begin position="369"/>
        <end position="380"/>
    </location>
</feature>
<keyword evidence="3" id="KW-1185">Reference proteome</keyword>
<evidence type="ECO:0000313" key="2">
    <source>
        <dbReference type="EMBL" id="CAK0825466.1"/>
    </source>
</evidence>
<proteinExistence type="predicted"/>
<evidence type="ECO:0000256" key="1">
    <source>
        <dbReference type="SAM" id="MobiDB-lite"/>
    </source>
</evidence>
<organism evidence="2 3">
    <name type="scientific">Prorocentrum cordatum</name>
    <dbReference type="NCBI Taxonomy" id="2364126"/>
    <lineage>
        <taxon>Eukaryota</taxon>
        <taxon>Sar</taxon>
        <taxon>Alveolata</taxon>
        <taxon>Dinophyceae</taxon>
        <taxon>Prorocentrales</taxon>
        <taxon>Prorocentraceae</taxon>
        <taxon>Prorocentrum</taxon>
    </lineage>
</organism>
<evidence type="ECO:0000313" key="3">
    <source>
        <dbReference type="Proteomes" id="UP001189429"/>
    </source>
</evidence>
<dbReference type="EMBL" id="CAUYUJ010008958">
    <property type="protein sequence ID" value="CAK0825466.1"/>
    <property type="molecule type" value="Genomic_DNA"/>
</dbReference>